<dbReference type="PANTHER" id="PTHR14969">
    <property type="entry name" value="SPHINGOSINE-1-PHOSPHATE PHOSPHOHYDROLASE"/>
    <property type="match status" value="1"/>
</dbReference>
<organism evidence="3 4">
    <name type="scientific">Candidatus Brevifilum fermentans</name>
    <dbReference type="NCBI Taxonomy" id="1986204"/>
    <lineage>
        <taxon>Bacteria</taxon>
        <taxon>Bacillati</taxon>
        <taxon>Chloroflexota</taxon>
        <taxon>Anaerolineae</taxon>
        <taxon>Anaerolineales</taxon>
        <taxon>Anaerolineaceae</taxon>
        <taxon>Candidatus Brevifilum</taxon>
    </lineage>
</organism>
<keyword evidence="1" id="KW-0812">Transmembrane</keyword>
<keyword evidence="1" id="KW-1133">Transmembrane helix</keyword>
<dbReference type="Proteomes" id="UP000195514">
    <property type="component" value="Chromosome I"/>
</dbReference>
<dbReference type="InterPro" id="IPR000326">
    <property type="entry name" value="PAP2/HPO"/>
</dbReference>
<feature type="transmembrane region" description="Helical" evidence="1">
    <location>
        <begin position="265"/>
        <end position="284"/>
    </location>
</feature>
<feature type="transmembrane region" description="Helical" evidence="1">
    <location>
        <begin position="296"/>
        <end position="314"/>
    </location>
</feature>
<feature type="transmembrane region" description="Helical" evidence="1">
    <location>
        <begin position="178"/>
        <end position="203"/>
    </location>
</feature>
<dbReference type="AlphaFoldDB" id="A0A1Y6K887"/>
<dbReference type="RefSeq" id="WP_087862887.1">
    <property type="nucleotide sequence ID" value="NZ_LT859958.1"/>
</dbReference>
<name>A0A1Y6K887_9CHLR</name>
<dbReference type="KEGG" id="abat:CFX1CAM_2033"/>
<feature type="transmembrane region" description="Helical" evidence="1">
    <location>
        <begin position="148"/>
        <end position="166"/>
    </location>
</feature>
<feature type="transmembrane region" description="Helical" evidence="1">
    <location>
        <begin position="55"/>
        <end position="75"/>
    </location>
</feature>
<dbReference type="PANTHER" id="PTHR14969:SF13">
    <property type="entry name" value="AT30094P"/>
    <property type="match status" value="1"/>
</dbReference>
<feature type="transmembrane region" description="Helical" evidence="1">
    <location>
        <begin position="31"/>
        <end position="49"/>
    </location>
</feature>
<evidence type="ECO:0000259" key="2">
    <source>
        <dbReference type="SMART" id="SM00014"/>
    </source>
</evidence>
<dbReference type="SUPFAM" id="SSF48317">
    <property type="entry name" value="Acid phosphatase/Vanadium-dependent haloperoxidase"/>
    <property type="match status" value="1"/>
</dbReference>
<dbReference type="Pfam" id="PF01569">
    <property type="entry name" value="PAP2"/>
    <property type="match status" value="1"/>
</dbReference>
<proteinExistence type="predicted"/>
<sequence>MAAVNLWQIVVNEFFQGLGAWLLAPMKVITFFGEELFYILLLPVLYWSFDQLLGLRVGMMLLLSNGFNAFFKFLFRLPRPCWISDTVTCHVHETSFGLPSGHAQNAISVWGWLAVEVKKRWFSIAMVALIFLIGISRLVLGVHFLGDVLFGWLIGGLLLAGFAAWSKKIGRWFEARSFGARLGLVIASTVVLMLLILVVNWALGPRWVMDPEWAGRAGQVAPFGLDGTFTLGGTWTGLLVGFVILSEKKGRFLANEGGWRRLVRFLIGLLGVVILYFGLGQVLPRGAHFLGYSMRFIRYTLVGLWVSWLAPLVFEKVGVLKFKE</sequence>
<keyword evidence="1" id="KW-0472">Membrane</keyword>
<protein>
    <submittedName>
        <fullName evidence="3">Phosphatase</fullName>
    </submittedName>
</protein>
<feature type="domain" description="Phosphatidic acid phosphatase type 2/haloperoxidase" evidence="2">
    <location>
        <begin position="57"/>
        <end position="163"/>
    </location>
</feature>
<dbReference type="OrthoDB" id="9789113at2"/>
<dbReference type="SMART" id="SM00014">
    <property type="entry name" value="acidPPc"/>
    <property type="match status" value="1"/>
</dbReference>
<feature type="transmembrane region" description="Helical" evidence="1">
    <location>
        <begin position="223"/>
        <end position="245"/>
    </location>
</feature>
<evidence type="ECO:0000256" key="1">
    <source>
        <dbReference type="SAM" id="Phobius"/>
    </source>
</evidence>
<keyword evidence="4" id="KW-1185">Reference proteome</keyword>
<dbReference type="Gene3D" id="1.20.144.10">
    <property type="entry name" value="Phosphatidic acid phosphatase type 2/haloperoxidase"/>
    <property type="match status" value="1"/>
</dbReference>
<dbReference type="InterPro" id="IPR036938">
    <property type="entry name" value="PAP2/HPO_sf"/>
</dbReference>
<dbReference type="EMBL" id="LT859958">
    <property type="protein sequence ID" value="SMX55098.1"/>
    <property type="molecule type" value="Genomic_DNA"/>
</dbReference>
<evidence type="ECO:0000313" key="3">
    <source>
        <dbReference type="EMBL" id="SMX55098.1"/>
    </source>
</evidence>
<accession>A0A1Y6K887</accession>
<reference evidence="4" key="1">
    <citation type="submission" date="2017-05" db="EMBL/GenBank/DDBJ databases">
        <authorList>
            <person name="Kirkegaard R."/>
            <person name="Mcilroy J S."/>
        </authorList>
    </citation>
    <scope>NUCLEOTIDE SEQUENCE [LARGE SCALE GENOMIC DNA]</scope>
</reference>
<gene>
    <name evidence="3" type="ORF">CFX1CAM_2033</name>
</gene>
<evidence type="ECO:0000313" key="4">
    <source>
        <dbReference type="Proteomes" id="UP000195514"/>
    </source>
</evidence>
<feature type="transmembrane region" description="Helical" evidence="1">
    <location>
        <begin position="121"/>
        <end position="142"/>
    </location>
</feature>